<dbReference type="Proteomes" id="UP000006727">
    <property type="component" value="Chromosome 18"/>
</dbReference>
<reference evidence="3" key="3">
    <citation type="submission" date="2020-12" db="UniProtKB">
        <authorList>
            <consortium name="EnsemblPlants"/>
        </authorList>
    </citation>
    <scope>IDENTIFICATION</scope>
</reference>
<feature type="region of interest" description="Disordered" evidence="1">
    <location>
        <begin position="1"/>
        <end position="27"/>
    </location>
</feature>
<gene>
    <name evidence="2" type="ORF">PHYPA_023341</name>
</gene>
<dbReference type="EMBL" id="ABEU02000018">
    <property type="protein sequence ID" value="PNR35441.1"/>
    <property type="molecule type" value="Genomic_DNA"/>
</dbReference>
<protein>
    <submittedName>
        <fullName evidence="2 3">Uncharacterized protein</fullName>
    </submittedName>
</protein>
<evidence type="ECO:0000313" key="2">
    <source>
        <dbReference type="EMBL" id="PNR35441.1"/>
    </source>
</evidence>
<dbReference type="AlphaFoldDB" id="A0A2K1J1P1"/>
<dbReference type="InParanoid" id="A0A2K1J1P1"/>
<dbReference type="Gramene" id="Pp3c18_19638V3.1">
    <property type="protein sequence ID" value="PAC:32982866.CDS.1"/>
    <property type="gene ID" value="Pp3c18_19638"/>
</dbReference>
<evidence type="ECO:0000313" key="3">
    <source>
        <dbReference type="EnsemblPlants" id="PAC:32982866.CDS.1"/>
    </source>
</evidence>
<evidence type="ECO:0000313" key="4">
    <source>
        <dbReference type="Proteomes" id="UP000006727"/>
    </source>
</evidence>
<evidence type="ECO:0000256" key="1">
    <source>
        <dbReference type="SAM" id="MobiDB-lite"/>
    </source>
</evidence>
<keyword evidence="4" id="KW-1185">Reference proteome</keyword>
<accession>A0A2K1J1P1</accession>
<reference evidence="2 4" key="2">
    <citation type="journal article" date="2018" name="Plant J.">
        <title>The Physcomitrella patens chromosome-scale assembly reveals moss genome structure and evolution.</title>
        <authorList>
            <person name="Lang D."/>
            <person name="Ullrich K.K."/>
            <person name="Murat F."/>
            <person name="Fuchs J."/>
            <person name="Jenkins J."/>
            <person name="Haas F.B."/>
            <person name="Piednoel M."/>
            <person name="Gundlach H."/>
            <person name="Van Bel M."/>
            <person name="Meyberg R."/>
            <person name="Vives C."/>
            <person name="Morata J."/>
            <person name="Symeonidi A."/>
            <person name="Hiss M."/>
            <person name="Muchero W."/>
            <person name="Kamisugi Y."/>
            <person name="Saleh O."/>
            <person name="Blanc G."/>
            <person name="Decker E.L."/>
            <person name="van Gessel N."/>
            <person name="Grimwood J."/>
            <person name="Hayes R.D."/>
            <person name="Graham S.W."/>
            <person name="Gunter L.E."/>
            <person name="McDaniel S.F."/>
            <person name="Hoernstein S.N.W."/>
            <person name="Larsson A."/>
            <person name="Li F.W."/>
            <person name="Perroud P.F."/>
            <person name="Phillips J."/>
            <person name="Ranjan P."/>
            <person name="Rokshar D.S."/>
            <person name="Rothfels C.J."/>
            <person name="Schneider L."/>
            <person name="Shu S."/>
            <person name="Stevenson D.W."/>
            <person name="Thummler F."/>
            <person name="Tillich M."/>
            <person name="Villarreal Aguilar J.C."/>
            <person name="Widiez T."/>
            <person name="Wong G.K."/>
            <person name="Wymore A."/>
            <person name="Zhang Y."/>
            <person name="Zimmer A.D."/>
            <person name="Quatrano R.S."/>
            <person name="Mayer K.F.X."/>
            <person name="Goodstein D."/>
            <person name="Casacuberta J.M."/>
            <person name="Vandepoele K."/>
            <person name="Reski R."/>
            <person name="Cuming A.C."/>
            <person name="Tuskan G.A."/>
            <person name="Maumus F."/>
            <person name="Salse J."/>
            <person name="Schmutz J."/>
            <person name="Rensing S.A."/>
        </authorList>
    </citation>
    <scope>NUCLEOTIDE SEQUENCE [LARGE SCALE GENOMIC DNA]</scope>
    <source>
        <strain evidence="3 4">cv. Gransden 2004</strain>
    </source>
</reference>
<organism evidence="2">
    <name type="scientific">Physcomitrium patens</name>
    <name type="common">Spreading-leaved earth moss</name>
    <name type="synonym">Physcomitrella patens</name>
    <dbReference type="NCBI Taxonomy" id="3218"/>
    <lineage>
        <taxon>Eukaryota</taxon>
        <taxon>Viridiplantae</taxon>
        <taxon>Streptophyta</taxon>
        <taxon>Embryophyta</taxon>
        <taxon>Bryophyta</taxon>
        <taxon>Bryophytina</taxon>
        <taxon>Bryopsida</taxon>
        <taxon>Funariidae</taxon>
        <taxon>Funariales</taxon>
        <taxon>Funariaceae</taxon>
        <taxon>Physcomitrium</taxon>
    </lineage>
</organism>
<name>A0A2K1J1P1_PHYPA</name>
<proteinExistence type="predicted"/>
<reference evidence="2 4" key="1">
    <citation type="journal article" date="2008" name="Science">
        <title>The Physcomitrella genome reveals evolutionary insights into the conquest of land by plants.</title>
        <authorList>
            <person name="Rensing S."/>
            <person name="Lang D."/>
            <person name="Zimmer A."/>
            <person name="Terry A."/>
            <person name="Salamov A."/>
            <person name="Shapiro H."/>
            <person name="Nishiyama T."/>
            <person name="Perroud P.-F."/>
            <person name="Lindquist E."/>
            <person name="Kamisugi Y."/>
            <person name="Tanahashi T."/>
            <person name="Sakakibara K."/>
            <person name="Fujita T."/>
            <person name="Oishi K."/>
            <person name="Shin-I T."/>
            <person name="Kuroki Y."/>
            <person name="Toyoda A."/>
            <person name="Suzuki Y."/>
            <person name="Hashimoto A."/>
            <person name="Yamaguchi K."/>
            <person name="Sugano A."/>
            <person name="Kohara Y."/>
            <person name="Fujiyama A."/>
            <person name="Anterola A."/>
            <person name="Aoki S."/>
            <person name="Ashton N."/>
            <person name="Barbazuk W.B."/>
            <person name="Barker E."/>
            <person name="Bennetzen J."/>
            <person name="Bezanilla M."/>
            <person name="Blankenship R."/>
            <person name="Cho S.H."/>
            <person name="Dutcher S."/>
            <person name="Estelle M."/>
            <person name="Fawcett J.A."/>
            <person name="Gundlach H."/>
            <person name="Hanada K."/>
            <person name="Heyl A."/>
            <person name="Hicks K.A."/>
            <person name="Hugh J."/>
            <person name="Lohr M."/>
            <person name="Mayer K."/>
            <person name="Melkozernov A."/>
            <person name="Murata T."/>
            <person name="Nelson D."/>
            <person name="Pils B."/>
            <person name="Prigge M."/>
            <person name="Reiss B."/>
            <person name="Renner T."/>
            <person name="Rombauts S."/>
            <person name="Rushton P."/>
            <person name="Sanderfoot A."/>
            <person name="Schween G."/>
            <person name="Shiu S.-H."/>
            <person name="Stueber K."/>
            <person name="Theodoulou F.L."/>
            <person name="Tu H."/>
            <person name="Van de Peer Y."/>
            <person name="Verrier P.J."/>
            <person name="Waters E."/>
            <person name="Wood A."/>
            <person name="Yang L."/>
            <person name="Cove D."/>
            <person name="Cuming A."/>
            <person name="Hasebe M."/>
            <person name="Lucas S."/>
            <person name="Mishler D.B."/>
            <person name="Reski R."/>
            <person name="Grigoriev I."/>
            <person name="Quatrano R.S."/>
            <person name="Boore J.L."/>
        </authorList>
    </citation>
    <scope>NUCLEOTIDE SEQUENCE [LARGE SCALE GENOMIC DNA]</scope>
    <source>
        <strain evidence="3 4">cv. Gransden 2004</strain>
    </source>
</reference>
<sequence length="168" mass="19058">MPSLTAPRSSDPRRMSGLSSRSHPRHHHQPWRSLFFCLLGVSFADSNYSWKNINSGLWLVDPVFPSSRWVEPEVDICYCCIVLGLFLVQRRSSCIARPARGETTISEQEKGVKILFGGFHLISRHRVLSAPYELAGVKPVNRHCWRGGGLIWCGRFCQRPAAELSHSR</sequence>
<dbReference type="EnsemblPlants" id="Pp3c18_19638V3.1">
    <property type="protein sequence ID" value="PAC:32982866.CDS.1"/>
    <property type="gene ID" value="Pp3c18_19638"/>
</dbReference>